<dbReference type="PANTHER" id="PTHR11716">
    <property type="entry name" value="PHOSPHOLIPASE A2 FAMILY MEMBER"/>
    <property type="match status" value="1"/>
</dbReference>
<dbReference type="GO" id="GO:0038166">
    <property type="term" value="P:angiotensin-activated signaling pathway"/>
    <property type="evidence" value="ECO:0007669"/>
    <property type="project" value="Ensembl"/>
</dbReference>
<protein>
    <recommendedName>
        <fullName evidence="24">Phospholipase A2</fullName>
        <ecNumber evidence="24">3.1.1.4</ecNumber>
    </recommendedName>
</protein>
<evidence type="ECO:0000256" key="5">
    <source>
        <dbReference type="ARBA" id="ARBA00022638"/>
    </source>
</evidence>
<feature type="disulfide bond" evidence="22">
    <location>
        <begin position="98"/>
        <end position="110"/>
    </location>
</feature>
<dbReference type="SUPFAM" id="SSF48619">
    <property type="entry name" value="Phospholipase A2, PLA2"/>
    <property type="match status" value="1"/>
</dbReference>
<evidence type="ECO:0000256" key="8">
    <source>
        <dbReference type="ARBA" id="ARBA00023408"/>
    </source>
</evidence>
<feature type="binding site" evidence="21">
    <location>
        <position position="50"/>
    </location>
    <ligand>
        <name>Ca(2+)</name>
        <dbReference type="ChEBI" id="CHEBI:29108"/>
    </ligand>
</feature>
<feature type="signal peptide" evidence="24">
    <location>
        <begin position="1"/>
        <end position="19"/>
    </location>
</feature>
<keyword evidence="5" id="KW-0929">Antimicrobial</keyword>
<comment type="catalytic activity">
    <reaction evidence="24">
        <text>a 1,2-diacyl-sn-glycero-3-phosphocholine + H2O = a 1-acyl-sn-glycero-3-phosphocholine + a fatty acid + H(+)</text>
        <dbReference type="Rhea" id="RHEA:15801"/>
        <dbReference type="ChEBI" id="CHEBI:15377"/>
        <dbReference type="ChEBI" id="CHEBI:15378"/>
        <dbReference type="ChEBI" id="CHEBI:28868"/>
        <dbReference type="ChEBI" id="CHEBI:57643"/>
        <dbReference type="ChEBI" id="CHEBI:58168"/>
        <dbReference type="EC" id="3.1.1.4"/>
    </reaction>
</comment>
<feature type="chain" id="PRO_5044517821" description="Phospholipase A2" evidence="24">
    <location>
        <begin position="20"/>
        <end position="146"/>
    </location>
</feature>
<dbReference type="SMART" id="SM00085">
    <property type="entry name" value="PA2c"/>
    <property type="match status" value="1"/>
</dbReference>
<dbReference type="GO" id="GO:0046337">
    <property type="term" value="P:phosphatidylethanolamine metabolic process"/>
    <property type="evidence" value="ECO:0007669"/>
    <property type="project" value="Ensembl"/>
</dbReference>
<dbReference type="GO" id="GO:0016042">
    <property type="term" value="P:lipid catabolic process"/>
    <property type="evidence" value="ECO:0007669"/>
    <property type="project" value="InterPro"/>
</dbReference>
<evidence type="ECO:0000256" key="24">
    <source>
        <dbReference type="RuleBase" id="RU361236"/>
    </source>
</evidence>
<evidence type="ECO:0000256" key="2">
    <source>
        <dbReference type="ARBA" id="ARBA00004613"/>
    </source>
</evidence>
<dbReference type="PANTHER" id="PTHR11716:SF9">
    <property type="entry name" value="PHOSPHOLIPASE A2, MEMBRANE ASSOCIATED"/>
    <property type="match status" value="1"/>
</dbReference>
<dbReference type="PROSITE" id="PS00118">
    <property type="entry name" value="PA2_HIS"/>
    <property type="match status" value="1"/>
</dbReference>
<evidence type="ECO:0000256" key="4">
    <source>
        <dbReference type="ARBA" id="ARBA00022525"/>
    </source>
</evidence>
<organism evidence="26 27">
    <name type="scientific">Peromyscus maniculatus bairdii</name>
    <name type="common">Prairie deer mouse</name>
    <dbReference type="NCBI Taxonomy" id="230844"/>
    <lineage>
        <taxon>Eukaryota</taxon>
        <taxon>Metazoa</taxon>
        <taxon>Chordata</taxon>
        <taxon>Craniata</taxon>
        <taxon>Vertebrata</taxon>
        <taxon>Euteleostomi</taxon>
        <taxon>Mammalia</taxon>
        <taxon>Eutheria</taxon>
        <taxon>Euarchontoglires</taxon>
        <taxon>Glires</taxon>
        <taxon>Rodentia</taxon>
        <taxon>Myomorpha</taxon>
        <taxon>Muroidea</taxon>
        <taxon>Cricetidae</taxon>
        <taxon>Neotominae</taxon>
        <taxon>Peromyscus</taxon>
    </lineage>
</organism>
<dbReference type="CTD" id="5320"/>
<comment type="catalytic activity">
    <reaction evidence="18">
        <text>1-hexadecanoyl-2-(9Z,12Z-octadecadienoyl)-sn-glycero-3-phosphoethanolamine + H2O = 1-hexadecanoyl-sn-glycero-3-phosphoethanolamine + (9Z,12Z)-octadecadienoate + H(+)</text>
        <dbReference type="Rhea" id="RHEA:40815"/>
        <dbReference type="ChEBI" id="CHEBI:15377"/>
        <dbReference type="ChEBI" id="CHEBI:15378"/>
        <dbReference type="ChEBI" id="CHEBI:30245"/>
        <dbReference type="ChEBI" id="CHEBI:73004"/>
        <dbReference type="ChEBI" id="CHEBI:73008"/>
    </reaction>
    <physiologicalReaction direction="left-to-right" evidence="18">
        <dbReference type="Rhea" id="RHEA:40816"/>
    </physiologicalReaction>
</comment>
<comment type="catalytic activity">
    <reaction evidence="11">
        <text>1-hexadecanoyl-2-(9Z-octadecenoyl)-sn-glycero-3-phospho-(1'-sn-glycerol) + H2O = 1-hexadecanoyl-sn-glycero-3-phospho-(1'-sn-glycerol) + (9Z)-octadecenoate + H(+)</text>
        <dbReference type="Rhea" id="RHEA:40919"/>
        <dbReference type="ChEBI" id="CHEBI:15377"/>
        <dbReference type="ChEBI" id="CHEBI:15378"/>
        <dbReference type="ChEBI" id="CHEBI:30823"/>
        <dbReference type="ChEBI" id="CHEBI:72841"/>
        <dbReference type="ChEBI" id="CHEBI:75158"/>
    </reaction>
    <physiologicalReaction direction="left-to-right" evidence="11">
        <dbReference type="Rhea" id="RHEA:40920"/>
    </physiologicalReaction>
</comment>
<evidence type="ECO:0000256" key="23">
    <source>
        <dbReference type="RuleBase" id="RU003654"/>
    </source>
</evidence>
<evidence type="ECO:0000256" key="21">
    <source>
        <dbReference type="PIRSR" id="PIRSR601211-2"/>
    </source>
</evidence>
<keyword evidence="24" id="KW-0378">Hydrolase</keyword>
<dbReference type="PROSITE" id="PS00119">
    <property type="entry name" value="PA2_ASP"/>
    <property type="match status" value="1"/>
</dbReference>
<gene>
    <name evidence="26" type="primary">Pla2g2a</name>
</gene>
<evidence type="ECO:0000313" key="26">
    <source>
        <dbReference type="Ensembl" id="ENSPEMP00000011505.1"/>
    </source>
</evidence>
<comment type="similarity">
    <text evidence="3 23">Belongs to the phospholipase A2 family.</text>
</comment>
<evidence type="ECO:0000256" key="11">
    <source>
        <dbReference type="ARBA" id="ARBA00048015"/>
    </source>
</evidence>
<keyword evidence="27" id="KW-1185">Reference proteome</keyword>
<evidence type="ECO:0000256" key="6">
    <source>
        <dbReference type="ARBA" id="ARBA00022837"/>
    </source>
</evidence>
<dbReference type="GO" id="GO:0005615">
    <property type="term" value="C:extracellular space"/>
    <property type="evidence" value="ECO:0007669"/>
    <property type="project" value="Ensembl"/>
</dbReference>
<dbReference type="GO" id="GO:0031640">
    <property type="term" value="P:killing of cells of another organism"/>
    <property type="evidence" value="ECO:0007669"/>
    <property type="project" value="UniProtKB-KW"/>
</dbReference>
<evidence type="ECO:0000256" key="7">
    <source>
        <dbReference type="ARBA" id="ARBA00023157"/>
    </source>
</evidence>
<dbReference type="Gene3D" id="1.20.90.10">
    <property type="entry name" value="Phospholipase A2 domain"/>
    <property type="match status" value="1"/>
</dbReference>
<evidence type="ECO:0000256" key="13">
    <source>
        <dbReference type="ARBA" id="ARBA00048221"/>
    </source>
</evidence>
<name>A0A6I9LDK1_PERMB</name>
<dbReference type="Ensembl" id="ENSPEMT00000015692.2">
    <property type="protein sequence ID" value="ENSPEMP00000011505.1"/>
    <property type="gene ID" value="ENSPEMG00000012135.2"/>
</dbReference>
<dbReference type="OrthoDB" id="5841574at2759"/>
<evidence type="ECO:0000256" key="18">
    <source>
        <dbReference type="ARBA" id="ARBA00049039"/>
    </source>
</evidence>
<keyword evidence="21" id="KW-0479">Metal-binding</keyword>
<accession>A0A6I9LDK1</accession>
<dbReference type="GO" id="GO:0005509">
    <property type="term" value="F:calcium ion binding"/>
    <property type="evidence" value="ECO:0007669"/>
    <property type="project" value="InterPro"/>
</dbReference>
<evidence type="ECO:0000256" key="14">
    <source>
        <dbReference type="ARBA" id="ARBA00048227"/>
    </source>
</evidence>
<evidence type="ECO:0000256" key="1">
    <source>
        <dbReference type="ARBA" id="ARBA00004450"/>
    </source>
</evidence>
<comment type="catalytic activity">
    <reaction evidence="12">
        <text>1,2-dihexadecanoyl-sn-glycero-3-phospho-(1'-sn-glycerol) + H2O = 1-hexadecanoyl-sn-glycero-3-phospho-(1'-sn-glycerol) + hexadecanoate + H(+)</text>
        <dbReference type="Rhea" id="RHEA:45472"/>
        <dbReference type="ChEBI" id="CHEBI:7896"/>
        <dbReference type="ChEBI" id="CHEBI:15377"/>
        <dbReference type="ChEBI" id="CHEBI:15378"/>
        <dbReference type="ChEBI" id="CHEBI:72829"/>
        <dbReference type="ChEBI" id="CHEBI:75158"/>
    </reaction>
    <physiologicalReaction direction="left-to-right" evidence="12">
        <dbReference type="Rhea" id="RHEA:45473"/>
    </physiologicalReaction>
</comment>
<comment type="catalytic activity">
    <reaction evidence="10">
        <text>a 1,2-diacyl-sn-glycero-3-phosphoethanolamine + H2O = a 1-acyl-sn-glycero-3-phosphoethanolamine + a fatty acid + H(+)</text>
        <dbReference type="Rhea" id="RHEA:44604"/>
        <dbReference type="ChEBI" id="CHEBI:15377"/>
        <dbReference type="ChEBI" id="CHEBI:15378"/>
        <dbReference type="ChEBI" id="CHEBI:28868"/>
        <dbReference type="ChEBI" id="CHEBI:64381"/>
        <dbReference type="ChEBI" id="CHEBI:64612"/>
    </reaction>
    <physiologicalReaction direction="left-to-right" evidence="10">
        <dbReference type="Rhea" id="RHEA:44605"/>
    </physiologicalReaction>
</comment>
<feature type="binding site" evidence="21">
    <location>
        <position position="69"/>
    </location>
    <ligand>
        <name>Ca(2+)</name>
        <dbReference type="ChEBI" id="CHEBI:29108"/>
    </ligand>
</feature>
<dbReference type="GeneID" id="102908346"/>
<dbReference type="GO" id="GO:1902563">
    <property type="term" value="P:regulation of neutrophil activation"/>
    <property type="evidence" value="ECO:0007669"/>
    <property type="project" value="Ensembl"/>
</dbReference>
<evidence type="ECO:0000256" key="12">
    <source>
        <dbReference type="ARBA" id="ARBA00048080"/>
    </source>
</evidence>
<comment type="catalytic activity">
    <reaction evidence="9">
        <text>1-hexadecanoyl-2-(4Z,7Z,10Z,13Z,16Z,19Z-docosahexaenoyl)-sn-glycero-3-phosphocholine + H2O = (4Z,7Z,10Z,13Z,16Z,19Z)-docosahexaenoate + 1-hexadecanoyl-sn-glycero-3-phosphocholine + H(+)</text>
        <dbReference type="Rhea" id="RHEA:41231"/>
        <dbReference type="ChEBI" id="CHEBI:15377"/>
        <dbReference type="ChEBI" id="CHEBI:15378"/>
        <dbReference type="ChEBI" id="CHEBI:72998"/>
        <dbReference type="ChEBI" id="CHEBI:74963"/>
        <dbReference type="ChEBI" id="CHEBI:77016"/>
    </reaction>
    <physiologicalReaction direction="left-to-right" evidence="9">
        <dbReference type="Rhea" id="RHEA:41232"/>
    </physiologicalReaction>
</comment>
<feature type="disulfide bond" evidence="22">
    <location>
        <begin position="71"/>
        <end position="112"/>
    </location>
</feature>
<dbReference type="RefSeq" id="XP_006980962.1">
    <property type="nucleotide sequence ID" value="XM_006980900.3"/>
</dbReference>
<dbReference type="InterPro" id="IPR033113">
    <property type="entry name" value="PLA2_histidine"/>
</dbReference>
<evidence type="ECO:0000313" key="27">
    <source>
        <dbReference type="Proteomes" id="UP000694547"/>
    </source>
</evidence>
<keyword evidence="5" id="KW-0081">Bacteriolytic enzyme</keyword>
<dbReference type="GeneTree" id="ENSGT00940000155096"/>
<evidence type="ECO:0000256" key="15">
    <source>
        <dbReference type="ARBA" id="ARBA00048541"/>
    </source>
</evidence>
<dbReference type="GO" id="GO:0005741">
    <property type="term" value="C:mitochondrial outer membrane"/>
    <property type="evidence" value="ECO:0007669"/>
    <property type="project" value="UniProtKB-SubCell"/>
</dbReference>
<dbReference type="GO" id="GO:0050830">
    <property type="term" value="P:defense response to Gram-positive bacterium"/>
    <property type="evidence" value="ECO:0007669"/>
    <property type="project" value="Ensembl"/>
</dbReference>
<dbReference type="PRINTS" id="PR00389">
    <property type="entry name" value="PHPHLIPASEA2"/>
</dbReference>
<feature type="disulfide bond" evidence="22">
    <location>
        <begin position="49"/>
        <end position="65"/>
    </location>
</feature>
<dbReference type="GO" id="GO:0034374">
    <property type="term" value="P:low-density lipoprotein particle remodeling"/>
    <property type="evidence" value="ECO:0007669"/>
    <property type="project" value="Ensembl"/>
</dbReference>
<feature type="active site" evidence="20">
    <location>
        <position position="68"/>
    </location>
</feature>
<dbReference type="AlphaFoldDB" id="A0A6I9LDK1"/>
<dbReference type="Proteomes" id="UP000694547">
    <property type="component" value="Chromosome 2"/>
</dbReference>
<evidence type="ECO:0000256" key="16">
    <source>
        <dbReference type="ARBA" id="ARBA00048613"/>
    </source>
</evidence>
<dbReference type="InterPro" id="IPR033112">
    <property type="entry name" value="PLA2_Asp_AS"/>
</dbReference>
<dbReference type="Pfam" id="PF00068">
    <property type="entry name" value="Phospholip_A2_1"/>
    <property type="match status" value="1"/>
</dbReference>
<keyword evidence="6 21" id="KW-0106">Calcium</keyword>
<dbReference type="FunFam" id="1.20.90.10:FF:000001">
    <property type="entry name" value="Basic phospholipase A2 homolog"/>
    <property type="match status" value="1"/>
</dbReference>
<feature type="active site" evidence="20">
    <location>
        <position position="113"/>
    </location>
</feature>
<comment type="subcellular location">
    <subcellularLocation>
        <location evidence="1">Mitochondrion outer membrane</location>
        <topology evidence="1">Peripheral membrane protein</topology>
    </subcellularLocation>
    <subcellularLocation>
        <location evidence="2 24">Secreted</location>
    </subcellularLocation>
</comment>
<dbReference type="GO" id="GO:0046470">
    <property type="term" value="P:phosphatidylcholine metabolic process"/>
    <property type="evidence" value="ECO:0007669"/>
    <property type="project" value="Ensembl"/>
</dbReference>
<feature type="disulfide bond" evidence="22">
    <location>
        <begin position="80"/>
        <end position="105"/>
    </location>
</feature>
<feature type="binding site" evidence="21">
    <location>
        <position position="52"/>
    </location>
    <ligand>
        <name>Ca(2+)</name>
        <dbReference type="ChEBI" id="CHEBI:29108"/>
    </ligand>
</feature>
<dbReference type="InterPro" id="IPR016090">
    <property type="entry name" value="PLA2-like_dom"/>
</dbReference>
<evidence type="ECO:0000256" key="10">
    <source>
        <dbReference type="ARBA" id="ARBA00036775"/>
    </source>
</evidence>
<keyword evidence="24" id="KW-0732">Signal</keyword>
<dbReference type="GO" id="GO:0046473">
    <property type="term" value="P:phosphatidic acid metabolic process"/>
    <property type="evidence" value="ECO:0007669"/>
    <property type="project" value="Ensembl"/>
</dbReference>
<proteinExistence type="inferred from homology"/>
<dbReference type="InterPro" id="IPR001211">
    <property type="entry name" value="PLA2"/>
</dbReference>
<comment type="catalytic activity">
    <reaction evidence="13">
        <text>N-hexadecanoyl-1,2-di-(9Z-octadecenoyl)-sn-glycero-3-phosphoethanolamine + H2O = N-hexadecanoyl-1-(9Z-octadecenoyl)-sn-glycero-3-phosphoethanolamine + (9Z)-octadecenoate + H(+)</text>
        <dbReference type="Rhea" id="RHEA:45424"/>
        <dbReference type="ChEBI" id="CHEBI:15377"/>
        <dbReference type="ChEBI" id="CHEBI:15378"/>
        <dbReference type="ChEBI" id="CHEBI:30823"/>
        <dbReference type="ChEBI" id="CHEBI:78097"/>
        <dbReference type="ChEBI" id="CHEBI:85217"/>
    </reaction>
    <physiologicalReaction direction="left-to-right" evidence="13">
        <dbReference type="Rhea" id="RHEA:45425"/>
    </physiologicalReaction>
</comment>
<dbReference type="GO" id="GO:0047498">
    <property type="term" value="F:calcium-dependent phospholipase A2 activity"/>
    <property type="evidence" value="ECO:0007669"/>
    <property type="project" value="Ensembl"/>
</dbReference>
<dbReference type="InterPro" id="IPR036444">
    <property type="entry name" value="PLipase_A2_dom_sf"/>
</dbReference>
<evidence type="ECO:0000256" key="9">
    <source>
        <dbReference type="ARBA" id="ARBA00036719"/>
    </source>
</evidence>
<comment type="catalytic activity">
    <reaction evidence="8">
        <text>1-hexadecanoyl-2-(9Z,12Z-octadecadienoyl)-sn-glycero-3-phosphocholine + H2O = (9Z,12Z)-octadecadienoate + 1-hexadecanoyl-sn-glycero-3-phosphocholine + H(+)</text>
        <dbReference type="Rhea" id="RHEA:40811"/>
        <dbReference type="ChEBI" id="CHEBI:15377"/>
        <dbReference type="ChEBI" id="CHEBI:15378"/>
        <dbReference type="ChEBI" id="CHEBI:30245"/>
        <dbReference type="ChEBI" id="CHEBI:72998"/>
        <dbReference type="ChEBI" id="CHEBI:73002"/>
    </reaction>
    <physiologicalReaction direction="left-to-right" evidence="8">
        <dbReference type="Rhea" id="RHEA:40812"/>
    </physiologicalReaction>
</comment>
<dbReference type="EC" id="3.1.1.4" evidence="24"/>
<sequence>MKVLLLLAAVIMALGPIQTQGSIANFWQMILLKTGKRAESSYAFYGCHCGVGGRGSPKDATDRCCVAHDCCYYRLEKRGCGTKFLSYKFKYQGGKITCAANQNSCRKQLCQCDKVATECFARNRKSYSLKYQFFPNKFCSGKSPRC</sequence>
<evidence type="ECO:0000256" key="20">
    <source>
        <dbReference type="PIRSR" id="PIRSR601211-1"/>
    </source>
</evidence>
<comment type="catalytic activity">
    <reaction evidence="14">
        <text>1,2-dihexadecanoyl-sn-glycero-3-phosphocholine + H2O = 1-hexadecanoyl-sn-glycero-3-phosphocholine + hexadecanoate + H(+)</text>
        <dbReference type="Rhea" id="RHEA:41223"/>
        <dbReference type="ChEBI" id="CHEBI:7896"/>
        <dbReference type="ChEBI" id="CHEBI:15377"/>
        <dbReference type="ChEBI" id="CHEBI:15378"/>
        <dbReference type="ChEBI" id="CHEBI:72998"/>
        <dbReference type="ChEBI" id="CHEBI:72999"/>
    </reaction>
    <physiologicalReaction direction="left-to-right" evidence="14">
        <dbReference type="Rhea" id="RHEA:41224"/>
    </physiologicalReaction>
</comment>
<feature type="domain" description="Phospholipase A2-like central" evidence="25">
    <location>
        <begin position="22"/>
        <end position="140"/>
    </location>
</feature>
<dbReference type="GO" id="GO:0005783">
    <property type="term" value="C:endoplasmic reticulum"/>
    <property type="evidence" value="ECO:0007669"/>
    <property type="project" value="Ensembl"/>
</dbReference>
<feature type="disulfide bond" evidence="22">
    <location>
        <begin position="64"/>
        <end position="119"/>
    </location>
</feature>
<keyword evidence="4 24" id="KW-0964">Secreted</keyword>
<keyword evidence="7 22" id="KW-1015">Disulfide bond</keyword>
<reference evidence="26 27" key="1">
    <citation type="submission" date="2018-10" db="EMBL/GenBank/DDBJ databases">
        <title>Improved assembly of the deer mouse Peromyscus maniculatus genome.</title>
        <authorList>
            <person name="Lassance J.-M."/>
            <person name="Hoekstra H.E."/>
        </authorList>
    </citation>
    <scope>NUCLEOTIDE SEQUENCE [LARGE SCALE GENOMIC DNA]</scope>
</reference>
<dbReference type="GO" id="GO:0005543">
    <property type="term" value="F:phospholipid binding"/>
    <property type="evidence" value="ECO:0007669"/>
    <property type="project" value="Ensembl"/>
</dbReference>
<dbReference type="GO" id="GO:0070374">
    <property type="term" value="P:positive regulation of ERK1 and ERK2 cascade"/>
    <property type="evidence" value="ECO:0007669"/>
    <property type="project" value="Ensembl"/>
</dbReference>
<comment type="cofactor">
    <cofactor evidence="21">
        <name>Ca(2+)</name>
        <dbReference type="ChEBI" id="CHEBI:29108"/>
    </cofactor>
    <text evidence="21">Binds 1 Ca(2+) ion per subunit.</text>
</comment>
<evidence type="ECO:0000256" key="19">
    <source>
        <dbReference type="ARBA" id="ARBA00049282"/>
    </source>
</evidence>
<dbReference type="GO" id="GO:0042130">
    <property type="term" value="P:negative regulation of T cell proliferation"/>
    <property type="evidence" value="ECO:0007669"/>
    <property type="project" value="TreeGrafter"/>
</dbReference>
<comment type="catalytic activity">
    <reaction evidence="17">
        <text>1-hexadecanoyl-2-(9Z-octadecenoyl)-sn-glycero-3-phosphocholine + H2O = 1-hexadecanoyl-sn-glycero-3-phosphocholine + (9Z)-octadecenoate + H(+)</text>
        <dbReference type="Rhea" id="RHEA:38779"/>
        <dbReference type="ChEBI" id="CHEBI:15377"/>
        <dbReference type="ChEBI" id="CHEBI:15378"/>
        <dbReference type="ChEBI" id="CHEBI:30823"/>
        <dbReference type="ChEBI" id="CHEBI:72998"/>
        <dbReference type="ChEBI" id="CHEBI:73001"/>
    </reaction>
    <physiologicalReaction direction="left-to-right" evidence="17">
        <dbReference type="Rhea" id="RHEA:38780"/>
    </physiologicalReaction>
</comment>
<comment type="catalytic activity">
    <reaction evidence="19">
        <text>1-hexadecanoyl-2-(9Z-octadecenoyl)-sn-glycero-3-phosphoglycerol + H2O = 1-hexadecanoyl-sn-glycero-3-phosphoglycerol + (9Z)-octadecenoate + H(+)</text>
        <dbReference type="Rhea" id="RHEA:44524"/>
        <dbReference type="ChEBI" id="CHEBI:15377"/>
        <dbReference type="ChEBI" id="CHEBI:15378"/>
        <dbReference type="ChEBI" id="CHEBI:30823"/>
        <dbReference type="ChEBI" id="CHEBI:84472"/>
        <dbReference type="ChEBI" id="CHEBI:84475"/>
    </reaction>
    <physiologicalReaction direction="left-to-right" evidence="19">
        <dbReference type="Rhea" id="RHEA:44525"/>
    </physiologicalReaction>
</comment>
<comment type="catalytic activity">
    <reaction evidence="15">
        <text>1-hexadecanoyl-2-(5Z,8Z,11Z,14Z-eicosatetraenoyl)-sn-glycero-3-phosphoethanolamine + H2O = 1-hexadecanoyl-sn-glycero-3-phosphoethanolamine + (5Z,8Z,11Z,14Z)-eicosatetraenoate + H(+)</text>
        <dbReference type="Rhea" id="RHEA:40431"/>
        <dbReference type="ChEBI" id="CHEBI:15377"/>
        <dbReference type="ChEBI" id="CHEBI:15378"/>
        <dbReference type="ChEBI" id="CHEBI:32395"/>
        <dbReference type="ChEBI" id="CHEBI:73004"/>
        <dbReference type="ChEBI" id="CHEBI:73009"/>
    </reaction>
    <physiologicalReaction direction="left-to-right" evidence="15">
        <dbReference type="Rhea" id="RHEA:40432"/>
    </physiologicalReaction>
</comment>
<feature type="disulfide bond" evidence="22">
    <location>
        <begin position="70"/>
        <end position="146"/>
    </location>
</feature>
<reference evidence="26" key="3">
    <citation type="submission" date="2025-09" db="UniProtKB">
        <authorList>
            <consortium name="Ensembl"/>
        </authorList>
    </citation>
    <scope>IDENTIFICATION</scope>
</reference>
<reference evidence="26" key="2">
    <citation type="submission" date="2025-08" db="UniProtKB">
        <authorList>
            <consortium name="Ensembl"/>
        </authorList>
    </citation>
    <scope>IDENTIFICATION</scope>
</reference>
<evidence type="ECO:0000256" key="17">
    <source>
        <dbReference type="ARBA" id="ARBA00048699"/>
    </source>
</evidence>
<comment type="catalytic activity">
    <reaction evidence="16">
        <text>1-hexadecanoyl-2-(9Z-octadecenoyl)-sn-glycero-3-phosphoethanolamine + H2O = 1-hexadecanoyl-sn-glycero-3-phosphoethanolamine + (9Z)-octadecenoate + H(+)</text>
        <dbReference type="Rhea" id="RHEA:40911"/>
        <dbReference type="ChEBI" id="CHEBI:15377"/>
        <dbReference type="ChEBI" id="CHEBI:15378"/>
        <dbReference type="ChEBI" id="CHEBI:30823"/>
        <dbReference type="ChEBI" id="CHEBI:73004"/>
        <dbReference type="ChEBI" id="CHEBI:73007"/>
    </reaction>
    <physiologicalReaction direction="left-to-right" evidence="16">
        <dbReference type="Rhea" id="RHEA:40912"/>
    </physiologicalReaction>
</comment>
<keyword evidence="24" id="KW-0443">Lipid metabolism</keyword>
<evidence type="ECO:0000256" key="22">
    <source>
        <dbReference type="PIRSR" id="PIRSR601211-3"/>
    </source>
</evidence>
<evidence type="ECO:0000256" key="3">
    <source>
        <dbReference type="ARBA" id="ARBA00007056"/>
    </source>
</evidence>
<dbReference type="CDD" id="cd00125">
    <property type="entry name" value="PLA2c"/>
    <property type="match status" value="1"/>
</dbReference>
<dbReference type="GO" id="GO:0050482">
    <property type="term" value="P:arachidonate secretion"/>
    <property type="evidence" value="ECO:0007669"/>
    <property type="project" value="InterPro"/>
</dbReference>
<evidence type="ECO:0000259" key="25">
    <source>
        <dbReference type="SMART" id="SM00085"/>
    </source>
</evidence>